<evidence type="ECO:0008006" key="5">
    <source>
        <dbReference type="Google" id="ProtNLM"/>
    </source>
</evidence>
<evidence type="ECO:0000256" key="2">
    <source>
        <dbReference type="SAM" id="SignalP"/>
    </source>
</evidence>
<evidence type="ECO:0000313" key="4">
    <source>
        <dbReference type="Proteomes" id="UP000216225"/>
    </source>
</evidence>
<comment type="caution">
    <text evidence="3">The sequence shown here is derived from an EMBL/GenBank/DDBJ whole genome shotgun (WGS) entry which is preliminary data.</text>
</comment>
<reference evidence="3 4" key="1">
    <citation type="submission" date="2018-09" db="EMBL/GenBank/DDBJ databases">
        <title>Genome comparison of Alicycliphilus sp. BQ1, a polyurethanolytic bacterium, with its closest phylogenetic relatives Alicycliphilus denitrificans BC and K601, unable to attack polyurethane.</title>
        <authorList>
            <person name="Loza-Tavera H."/>
            <person name="Lozano L."/>
            <person name="Cevallos M."/>
            <person name="Maya-Lucas O."/>
            <person name="Garcia-Mena J."/>
            <person name="Hernandez J."/>
        </authorList>
    </citation>
    <scope>NUCLEOTIDE SEQUENCE [LARGE SCALE GENOMIC DNA]</scope>
    <source>
        <strain evidence="3 4">BQ1</strain>
    </source>
</reference>
<sequence length="92" mass="9693">MRASHTPGRTAAGAIALCIFGLCSATGSHAATARPHQEAGAAAHAPAKKSRSTKVKHQQNHSGESAAERDRRLYRECRGLPNAGACLGYTRR</sequence>
<dbReference type="RefSeq" id="WP_094434978.1">
    <property type="nucleotide sequence ID" value="NZ_CP181370.1"/>
</dbReference>
<name>A0A420KFJ8_9BURK</name>
<dbReference type="AlphaFoldDB" id="A0A420KFJ8"/>
<gene>
    <name evidence="3" type="ORF">CE154_002820</name>
</gene>
<evidence type="ECO:0000256" key="1">
    <source>
        <dbReference type="SAM" id="MobiDB-lite"/>
    </source>
</evidence>
<organism evidence="3 4">
    <name type="scientific">Alicycliphilus denitrificans</name>
    <dbReference type="NCBI Taxonomy" id="179636"/>
    <lineage>
        <taxon>Bacteria</taxon>
        <taxon>Pseudomonadati</taxon>
        <taxon>Pseudomonadota</taxon>
        <taxon>Betaproteobacteria</taxon>
        <taxon>Burkholderiales</taxon>
        <taxon>Comamonadaceae</taxon>
        <taxon>Alicycliphilus</taxon>
    </lineage>
</organism>
<feature type="region of interest" description="Disordered" evidence="1">
    <location>
        <begin position="34"/>
        <end position="70"/>
    </location>
</feature>
<feature type="compositionally biased region" description="Basic residues" evidence="1">
    <location>
        <begin position="46"/>
        <end position="59"/>
    </location>
</feature>
<accession>A0A420KFJ8</accession>
<evidence type="ECO:0000313" key="3">
    <source>
        <dbReference type="EMBL" id="RKJ98712.1"/>
    </source>
</evidence>
<keyword evidence="2" id="KW-0732">Signal</keyword>
<dbReference type="EMBL" id="NKDB02000001">
    <property type="protein sequence ID" value="RKJ98712.1"/>
    <property type="molecule type" value="Genomic_DNA"/>
</dbReference>
<protein>
    <recommendedName>
        <fullName evidence="5">Lipoprotein</fullName>
    </recommendedName>
</protein>
<proteinExistence type="predicted"/>
<feature type="chain" id="PRO_5019079265" description="Lipoprotein" evidence="2">
    <location>
        <begin position="31"/>
        <end position="92"/>
    </location>
</feature>
<feature type="signal peptide" evidence="2">
    <location>
        <begin position="1"/>
        <end position="30"/>
    </location>
</feature>
<dbReference type="Proteomes" id="UP000216225">
    <property type="component" value="Unassembled WGS sequence"/>
</dbReference>